<evidence type="ECO:0000313" key="3">
    <source>
        <dbReference type="Proteomes" id="UP000782610"/>
    </source>
</evidence>
<feature type="region of interest" description="Disordered" evidence="1">
    <location>
        <begin position="1"/>
        <end position="25"/>
    </location>
</feature>
<comment type="caution">
    <text evidence="2">The sequence shown here is derived from an EMBL/GenBank/DDBJ whole genome shotgun (WGS) entry which is preliminary data.</text>
</comment>
<name>A0A933L4W7_9HYPH</name>
<gene>
    <name evidence="2" type="ORF">HY834_19795</name>
</gene>
<organism evidence="2 3">
    <name type="scientific">Devosia nanyangense</name>
    <dbReference type="NCBI Taxonomy" id="1228055"/>
    <lineage>
        <taxon>Bacteria</taxon>
        <taxon>Pseudomonadati</taxon>
        <taxon>Pseudomonadota</taxon>
        <taxon>Alphaproteobacteria</taxon>
        <taxon>Hyphomicrobiales</taxon>
        <taxon>Devosiaceae</taxon>
        <taxon>Devosia</taxon>
    </lineage>
</organism>
<protein>
    <submittedName>
        <fullName evidence="2">Uncharacterized protein</fullName>
    </submittedName>
</protein>
<dbReference type="AlphaFoldDB" id="A0A933L4W7"/>
<evidence type="ECO:0000313" key="2">
    <source>
        <dbReference type="EMBL" id="MBI4923983.1"/>
    </source>
</evidence>
<evidence type="ECO:0000256" key="1">
    <source>
        <dbReference type="SAM" id="MobiDB-lite"/>
    </source>
</evidence>
<reference evidence="2" key="1">
    <citation type="submission" date="2020-07" db="EMBL/GenBank/DDBJ databases">
        <title>Huge and variable diversity of episymbiotic CPR bacteria and DPANN archaea in groundwater ecosystems.</title>
        <authorList>
            <person name="He C.Y."/>
            <person name="Keren R."/>
            <person name="Whittaker M."/>
            <person name="Farag I.F."/>
            <person name="Doudna J."/>
            <person name="Cate J.H.D."/>
            <person name="Banfield J.F."/>
        </authorList>
    </citation>
    <scope>NUCLEOTIDE SEQUENCE</scope>
    <source>
        <strain evidence="2">NC_groundwater_1586_Pr3_B-0.1um_66_15</strain>
    </source>
</reference>
<accession>A0A933L4W7</accession>
<dbReference type="Proteomes" id="UP000782610">
    <property type="component" value="Unassembled WGS sequence"/>
</dbReference>
<proteinExistence type="predicted"/>
<sequence>MRQLAAEADRIAAPRTKPTAGSRRRQRAALDTICEKVGYHVAWARWSASADEIAALIDRIVLHPARGIDDKLVKFDALRWSLLDDGAVFDTAVRRQVVAFRRDLVALAGSR</sequence>
<dbReference type="EMBL" id="JACRAF010000066">
    <property type="protein sequence ID" value="MBI4923983.1"/>
    <property type="molecule type" value="Genomic_DNA"/>
</dbReference>